<organism evidence="2 3">
    <name type="scientific">Azorhizobium oxalatiphilum</name>
    <dbReference type="NCBI Taxonomy" id="980631"/>
    <lineage>
        <taxon>Bacteria</taxon>
        <taxon>Pseudomonadati</taxon>
        <taxon>Pseudomonadota</taxon>
        <taxon>Alphaproteobacteria</taxon>
        <taxon>Hyphomicrobiales</taxon>
        <taxon>Xanthobacteraceae</taxon>
        <taxon>Azorhizobium</taxon>
    </lineage>
</organism>
<dbReference type="RefSeq" id="WP_188580118.1">
    <property type="nucleotide sequence ID" value="NZ_BMCT01000004.1"/>
</dbReference>
<evidence type="ECO:0000313" key="2">
    <source>
        <dbReference type="EMBL" id="GGF69010.1"/>
    </source>
</evidence>
<dbReference type="Proteomes" id="UP000606044">
    <property type="component" value="Unassembled WGS sequence"/>
</dbReference>
<sequence>MTELIDAARLDLPALLRPGDRLVCGQGTAEPLTLTRRLVEAAATVGPLELFVGPLFSNTFTPQTLHGAALRLKGYGAMGAGSRLWAAGLLDVVPEHYSALNAAFASGARGADVVLLQAAPPQAGGGYSLGLVNDYAAQAARHARLVIVEVNSDVPWTHDAPLPEGLANVLFVAAETHAPLDVPPTAMGATEAAIAAHVAELVPERATLQIGIGAVPDTVLAALGQHRDLGLHSGVIGDRAVELIEAGIVTNAHKSIDAGLTVTNAVFGTQLARRHVHANPGIRVRPARYTHGREVLASIDRLVTVNSALEVDLSGQANTEMAGGAYVGGTGGLMDFARAARLSRGGRSIIALPATARKGTVSRIVPRLANVTLPKSDADVVVTEHGVADLRGLSLAERAGRMIAIADPAFREELERAYREAQPHA</sequence>
<comment type="caution">
    <text evidence="2">The sequence shown here is derived from an EMBL/GenBank/DDBJ whole genome shotgun (WGS) entry which is preliminary data.</text>
</comment>
<keyword evidence="3" id="KW-1185">Reference proteome</keyword>
<dbReference type="Gene3D" id="3.40.1080.20">
    <property type="entry name" value="Acetyl-CoA hydrolase/transferase C-terminal domain"/>
    <property type="match status" value="1"/>
</dbReference>
<name>A0A917C5L3_9HYPH</name>
<dbReference type="AlphaFoldDB" id="A0A917C5L3"/>
<dbReference type="PANTHER" id="PTHR21432">
    <property type="entry name" value="ACETYL-COA HYDROLASE-RELATED"/>
    <property type="match status" value="1"/>
</dbReference>
<evidence type="ECO:0000259" key="1">
    <source>
        <dbReference type="Pfam" id="PF13336"/>
    </source>
</evidence>
<dbReference type="GO" id="GO:0008775">
    <property type="term" value="F:acetate CoA-transferase activity"/>
    <property type="evidence" value="ECO:0007669"/>
    <property type="project" value="InterPro"/>
</dbReference>
<feature type="domain" description="Acetyl-CoA hydrolase/transferase C-terminal" evidence="1">
    <location>
        <begin position="274"/>
        <end position="417"/>
    </location>
</feature>
<dbReference type="InterPro" id="IPR038460">
    <property type="entry name" value="AcetylCoA_hyd_C_sf"/>
</dbReference>
<reference evidence="2" key="2">
    <citation type="submission" date="2020-09" db="EMBL/GenBank/DDBJ databases">
        <authorList>
            <person name="Sun Q."/>
            <person name="Sedlacek I."/>
        </authorList>
    </citation>
    <scope>NUCLEOTIDE SEQUENCE</scope>
    <source>
        <strain evidence="2">CCM 7897</strain>
    </source>
</reference>
<dbReference type="InterPro" id="IPR026888">
    <property type="entry name" value="AcetylCoA_hyd_C"/>
</dbReference>
<dbReference type="EMBL" id="BMCT01000004">
    <property type="protein sequence ID" value="GGF69010.1"/>
    <property type="molecule type" value="Genomic_DNA"/>
</dbReference>
<reference evidence="2" key="1">
    <citation type="journal article" date="2014" name="Int. J. Syst. Evol. Microbiol.">
        <title>Complete genome sequence of Corynebacterium casei LMG S-19264T (=DSM 44701T), isolated from a smear-ripened cheese.</title>
        <authorList>
            <consortium name="US DOE Joint Genome Institute (JGI-PGF)"/>
            <person name="Walter F."/>
            <person name="Albersmeier A."/>
            <person name="Kalinowski J."/>
            <person name="Ruckert C."/>
        </authorList>
    </citation>
    <scope>NUCLEOTIDE SEQUENCE</scope>
    <source>
        <strain evidence="2">CCM 7897</strain>
    </source>
</reference>
<dbReference type="InterPro" id="IPR037171">
    <property type="entry name" value="NagB/RpiA_transferase-like"/>
</dbReference>
<dbReference type="InterPro" id="IPR046433">
    <property type="entry name" value="ActCoA_hydro"/>
</dbReference>
<dbReference type="Pfam" id="PF13336">
    <property type="entry name" value="AcetylCoA_hyd_C"/>
    <property type="match status" value="1"/>
</dbReference>
<dbReference type="PANTHER" id="PTHR21432:SF20">
    <property type="entry name" value="ACETYL-COA HYDROLASE"/>
    <property type="match status" value="1"/>
</dbReference>
<gene>
    <name evidence="2" type="ORF">GCM10007301_30860</name>
</gene>
<dbReference type="GO" id="GO:0006083">
    <property type="term" value="P:acetate metabolic process"/>
    <property type="evidence" value="ECO:0007669"/>
    <property type="project" value="InterPro"/>
</dbReference>
<dbReference type="SUPFAM" id="SSF100950">
    <property type="entry name" value="NagB/RpiA/CoA transferase-like"/>
    <property type="match status" value="2"/>
</dbReference>
<accession>A0A917C5L3</accession>
<dbReference type="Gene3D" id="3.40.1080.10">
    <property type="entry name" value="Glutaconate Coenzyme A-transferase"/>
    <property type="match status" value="1"/>
</dbReference>
<protein>
    <submittedName>
        <fullName evidence="2">4-hydroxybutyrate CoA-transferase</fullName>
    </submittedName>
</protein>
<proteinExistence type="predicted"/>
<dbReference type="Gene3D" id="3.30.750.70">
    <property type="entry name" value="4-hydroxybutyrate coenzyme like domains"/>
    <property type="match status" value="1"/>
</dbReference>
<evidence type="ECO:0000313" key="3">
    <source>
        <dbReference type="Proteomes" id="UP000606044"/>
    </source>
</evidence>